<dbReference type="AlphaFoldDB" id="A0A1R3RFJ3"/>
<proteinExistence type="predicted"/>
<keyword evidence="3" id="KW-1185">Reference proteome</keyword>
<dbReference type="EMBL" id="KV907505">
    <property type="protein sequence ID" value="OOF93227.1"/>
    <property type="molecule type" value="Genomic_DNA"/>
</dbReference>
<protein>
    <submittedName>
        <fullName evidence="2">Uncharacterized protein</fullName>
    </submittedName>
</protein>
<dbReference type="VEuPathDB" id="FungiDB:ASPCADRAFT_209818"/>
<feature type="region of interest" description="Disordered" evidence="1">
    <location>
        <begin position="1"/>
        <end position="23"/>
    </location>
</feature>
<sequence>MPSRPANDFATPTDRQPQPDDVMMPRKERNFLQCGEIRTYRCAVSDNGIFLLRTGSVSAVMSALRLGQEWQ</sequence>
<evidence type="ECO:0000313" key="3">
    <source>
        <dbReference type="Proteomes" id="UP000188318"/>
    </source>
</evidence>
<gene>
    <name evidence="2" type="ORF">ASPCADRAFT_209818</name>
</gene>
<name>A0A1R3RFJ3_ASPC5</name>
<evidence type="ECO:0000313" key="2">
    <source>
        <dbReference type="EMBL" id="OOF93227.1"/>
    </source>
</evidence>
<organism evidence="2 3">
    <name type="scientific">Aspergillus carbonarius (strain ITEM 5010)</name>
    <dbReference type="NCBI Taxonomy" id="602072"/>
    <lineage>
        <taxon>Eukaryota</taxon>
        <taxon>Fungi</taxon>
        <taxon>Dikarya</taxon>
        <taxon>Ascomycota</taxon>
        <taxon>Pezizomycotina</taxon>
        <taxon>Eurotiomycetes</taxon>
        <taxon>Eurotiomycetidae</taxon>
        <taxon>Eurotiales</taxon>
        <taxon>Aspergillaceae</taxon>
        <taxon>Aspergillus</taxon>
        <taxon>Aspergillus subgen. Circumdati</taxon>
    </lineage>
</organism>
<dbReference type="Proteomes" id="UP000188318">
    <property type="component" value="Unassembled WGS sequence"/>
</dbReference>
<evidence type="ECO:0000256" key="1">
    <source>
        <dbReference type="SAM" id="MobiDB-lite"/>
    </source>
</evidence>
<reference evidence="3" key="1">
    <citation type="journal article" date="2017" name="Genome Biol.">
        <title>Comparative genomics reveals high biological diversity and specific adaptations in the industrially and medically important fungal genus Aspergillus.</title>
        <authorList>
            <person name="de Vries R.P."/>
            <person name="Riley R."/>
            <person name="Wiebenga A."/>
            <person name="Aguilar-Osorio G."/>
            <person name="Amillis S."/>
            <person name="Uchima C.A."/>
            <person name="Anderluh G."/>
            <person name="Asadollahi M."/>
            <person name="Askin M."/>
            <person name="Barry K."/>
            <person name="Battaglia E."/>
            <person name="Bayram O."/>
            <person name="Benocci T."/>
            <person name="Braus-Stromeyer S.A."/>
            <person name="Caldana C."/>
            <person name="Canovas D."/>
            <person name="Cerqueira G.C."/>
            <person name="Chen F."/>
            <person name="Chen W."/>
            <person name="Choi C."/>
            <person name="Clum A."/>
            <person name="Dos Santos R.A."/>
            <person name="Damasio A.R."/>
            <person name="Diallinas G."/>
            <person name="Emri T."/>
            <person name="Fekete E."/>
            <person name="Flipphi M."/>
            <person name="Freyberg S."/>
            <person name="Gallo A."/>
            <person name="Gournas C."/>
            <person name="Habgood R."/>
            <person name="Hainaut M."/>
            <person name="Harispe M.L."/>
            <person name="Henrissat B."/>
            <person name="Hilden K.S."/>
            <person name="Hope R."/>
            <person name="Hossain A."/>
            <person name="Karabika E."/>
            <person name="Karaffa L."/>
            <person name="Karanyi Z."/>
            <person name="Krasevec N."/>
            <person name="Kuo A."/>
            <person name="Kusch H."/>
            <person name="LaButti K."/>
            <person name="Lagendijk E.L."/>
            <person name="Lapidus A."/>
            <person name="Levasseur A."/>
            <person name="Lindquist E."/>
            <person name="Lipzen A."/>
            <person name="Logrieco A.F."/>
            <person name="MacCabe A."/>
            <person name="Maekelae M.R."/>
            <person name="Malavazi I."/>
            <person name="Melin P."/>
            <person name="Meyer V."/>
            <person name="Mielnichuk N."/>
            <person name="Miskei M."/>
            <person name="Molnar A.P."/>
            <person name="Mule G."/>
            <person name="Ngan C.Y."/>
            <person name="Orejas M."/>
            <person name="Orosz E."/>
            <person name="Ouedraogo J.P."/>
            <person name="Overkamp K.M."/>
            <person name="Park H.-S."/>
            <person name="Perrone G."/>
            <person name="Piumi F."/>
            <person name="Punt P.J."/>
            <person name="Ram A.F."/>
            <person name="Ramon A."/>
            <person name="Rauscher S."/>
            <person name="Record E."/>
            <person name="Riano-Pachon D.M."/>
            <person name="Robert V."/>
            <person name="Roehrig J."/>
            <person name="Ruller R."/>
            <person name="Salamov A."/>
            <person name="Salih N.S."/>
            <person name="Samson R.A."/>
            <person name="Sandor E."/>
            <person name="Sanguinetti M."/>
            <person name="Schuetze T."/>
            <person name="Sepcic K."/>
            <person name="Shelest E."/>
            <person name="Sherlock G."/>
            <person name="Sophianopoulou V."/>
            <person name="Squina F.M."/>
            <person name="Sun H."/>
            <person name="Susca A."/>
            <person name="Todd R.B."/>
            <person name="Tsang A."/>
            <person name="Unkles S.E."/>
            <person name="van de Wiele N."/>
            <person name="van Rossen-Uffink D."/>
            <person name="Oliveira J.V."/>
            <person name="Vesth T.C."/>
            <person name="Visser J."/>
            <person name="Yu J.-H."/>
            <person name="Zhou M."/>
            <person name="Andersen M.R."/>
            <person name="Archer D.B."/>
            <person name="Baker S.E."/>
            <person name="Benoit I."/>
            <person name="Brakhage A.A."/>
            <person name="Braus G.H."/>
            <person name="Fischer R."/>
            <person name="Frisvad J.C."/>
            <person name="Goldman G.H."/>
            <person name="Houbraken J."/>
            <person name="Oakley B."/>
            <person name="Pocsi I."/>
            <person name="Scazzocchio C."/>
            <person name="Seiboth B."/>
            <person name="vanKuyk P.A."/>
            <person name="Wortman J."/>
            <person name="Dyer P.S."/>
            <person name="Grigoriev I.V."/>
        </authorList>
    </citation>
    <scope>NUCLEOTIDE SEQUENCE [LARGE SCALE GENOMIC DNA]</scope>
    <source>
        <strain evidence="3">ITEM 5010</strain>
    </source>
</reference>
<accession>A0A1R3RFJ3</accession>